<protein>
    <submittedName>
        <fullName evidence="2">Uncharacterized protein</fullName>
    </submittedName>
</protein>
<feature type="compositionally biased region" description="Basic and acidic residues" evidence="1">
    <location>
        <begin position="16"/>
        <end position="26"/>
    </location>
</feature>
<feature type="region of interest" description="Disordered" evidence="1">
    <location>
        <begin position="1"/>
        <end position="26"/>
    </location>
</feature>
<sequence>MIRVPASFQPQSTPKDSAEGEFSGKGKAGKEFHMGSRMIPAIPAAMLSHQDLYYARFHRLLHDIGDLYREVLIQASTTRFSLGQLSTNNYSCCPLLHYPTCLGKQELCLEELKECCQSLEADVFIKLCILKPDMKFVASGAAEKHAVTTLEGASQRGQRGAGKGLSPCQKLQDEEKSNSSRTYLFHPLCSVSGRGVQTTNCSKLWHQAQHSFPLIVRELKPIIFTPNEMLFITPCDVLCMRMTAHAKCQRGHLIWLVENEPCDVQTKICYPLEGSHHCQQAKRSKLLISCVWNEARARLEHRPFFAHTSNPLHYQPLRCRLPLQASLRSMAFYLPIRDMTGTAVTMSAATMADSEGSGPSATGYGLHTYSQSPGTTQAPLGITTRLMGRLLMKVPAKSIRQICLLLLFGAQQLQPMTAAEENSNKHQDGQKMFPKGFVPFVQAARTGTREWKREPTATRTHLPQTPVSSSSLSLRMDQTLPSSTQKLGAKPAALCFFGGAAGAGPGSYSETEREISVLSRDTTAVTATGIQECFTPRTVLPKVMAFPHPNPFPHTMIQQRQQCAGWFWDGRTHRAASSGQLCIAVPQMSLHKPVWCSWGLLSAVCSDRKIILTFGDEDHVYVAFVSGILRDFSAENLRHF</sequence>
<dbReference type="AlphaFoldDB" id="R0JQ49"/>
<gene>
    <name evidence="2" type="ORF">Anapl_07963</name>
</gene>
<keyword evidence="3" id="KW-1185">Reference proteome</keyword>
<evidence type="ECO:0000313" key="2">
    <source>
        <dbReference type="EMBL" id="EOA99475.1"/>
    </source>
</evidence>
<evidence type="ECO:0000256" key="1">
    <source>
        <dbReference type="SAM" id="MobiDB-lite"/>
    </source>
</evidence>
<dbReference type="Proteomes" id="UP000296049">
    <property type="component" value="Unassembled WGS sequence"/>
</dbReference>
<feature type="compositionally biased region" description="Polar residues" evidence="1">
    <location>
        <begin position="457"/>
        <end position="473"/>
    </location>
</feature>
<feature type="region of interest" description="Disordered" evidence="1">
    <location>
        <begin position="450"/>
        <end position="474"/>
    </location>
</feature>
<reference evidence="3" key="1">
    <citation type="journal article" date="2013" name="Nat. Genet.">
        <title>The duck genome and transcriptome provide insight into an avian influenza virus reservoir species.</title>
        <authorList>
            <person name="Huang Y."/>
            <person name="Li Y."/>
            <person name="Burt D.W."/>
            <person name="Chen H."/>
            <person name="Zhang Y."/>
            <person name="Qian W."/>
            <person name="Kim H."/>
            <person name="Gan S."/>
            <person name="Zhao Y."/>
            <person name="Li J."/>
            <person name="Yi K."/>
            <person name="Feng H."/>
            <person name="Zhu P."/>
            <person name="Li B."/>
            <person name="Liu Q."/>
            <person name="Fairley S."/>
            <person name="Magor K.E."/>
            <person name="Du Z."/>
            <person name="Hu X."/>
            <person name="Goodman L."/>
            <person name="Tafer H."/>
            <person name="Vignal A."/>
            <person name="Lee T."/>
            <person name="Kim K.W."/>
            <person name="Sheng Z."/>
            <person name="An Y."/>
            <person name="Searle S."/>
            <person name="Herrero J."/>
            <person name="Groenen M.A."/>
            <person name="Crooijmans R.P."/>
            <person name="Faraut T."/>
            <person name="Cai Q."/>
            <person name="Webster R.G."/>
            <person name="Aldridge J.R."/>
            <person name="Warren W.C."/>
            <person name="Bartschat S."/>
            <person name="Kehr S."/>
            <person name="Marz M."/>
            <person name="Stadler P.F."/>
            <person name="Smith J."/>
            <person name="Kraus R.H."/>
            <person name="Zhao Y."/>
            <person name="Ren L."/>
            <person name="Fei J."/>
            <person name="Morisson M."/>
            <person name="Kaiser P."/>
            <person name="Griffin D.K."/>
            <person name="Rao M."/>
            <person name="Pitel F."/>
            <person name="Wang J."/>
            <person name="Li N."/>
        </authorList>
    </citation>
    <scope>NUCLEOTIDE SEQUENCE [LARGE SCALE GENOMIC DNA]</scope>
</reference>
<proteinExistence type="predicted"/>
<name>R0JQ49_ANAPL</name>
<dbReference type="EMBL" id="KB743319">
    <property type="protein sequence ID" value="EOA99475.1"/>
    <property type="molecule type" value="Genomic_DNA"/>
</dbReference>
<accession>R0JQ49</accession>
<evidence type="ECO:0000313" key="3">
    <source>
        <dbReference type="Proteomes" id="UP000296049"/>
    </source>
</evidence>
<organism evidence="2 3">
    <name type="scientific">Anas platyrhynchos</name>
    <name type="common">Mallard</name>
    <name type="synonym">Anas boschas</name>
    <dbReference type="NCBI Taxonomy" id="8839"/>
    <lineage>
        <taxon>Eukaryota</taxon>
        <taxon>Metazoa</taxon>
        <taxon>Chordata</taxon>
        <taxon>Craniata</taxon>
        <taxon>Vertebrata</taxon>
        <taxon>Euteleostomi</taxon>
        <taxon>Archelosauria</taxon>
        <taxon>Archosauria</taxon>
        <taxon>Dinosauria</taxon>
        <taxon>Saurischia</taxon>
        <taxon>Theropoda</taxon>
        <taxon>Coelurosauria</taxon>
        <taxon>Aves</taxon>
        <taxon>Neognathae</taxon>
        <taxon>Galloanserae</taxon>
        <taxon>Anseriformes</taxon>
        <taxon>Anatidae</taxon>
        <taxon>Anatinae</taxon>
        <taxon>Anas</taxon>
    </lineage>
</organism>